<dbReference type="EMBL" id="VSRR010013352">
    <property type="protein sequence ID" value="MPC55667.1"/>
    <property type="molecule type" value="Genomic_DNA"/>
</dbReference>
<name>A0A5B7GEC2_PORTR</name>
<evidence type="ECO:0000313" key="1">
    <source>
        <dbReference type="EMBL" id="MPC55667.1"/>
    </source>
</evidence>
<evidence type="ECO:0000313" key="2">
    <source>
        <dbReference type="Proteomes" id="UP000324222"/>
    </source>
</evidence>
<comment type="caution">
    <text evidence="1">The sequence shown here is derived from an EMBL/GenBank/DDBJ whole genome shotgun (WGS) entry which is preliminary data.</text>
</comment>
<keyword evidence="2" id="KW-1185">Reference proteome</keyword>
<proteinExistence type="predicted"/>
<reference evidence="1 2" key="1">
    <citation type="submission" date="2019-05" db="EMBL/GenBank/DDBJ databases">
        <title>Another draft genome of Portunus trituberculatus and its Hox gene families provides insights of decapod evolution.</title>
        <authorList>
            <person name="Jeong J.-H."/>
            <person name="Song I."/>
            <person name="Kim S."/>
            <person name="Choi T."/>
            <person name="Kim D."/>
            <person name="Ryu S."/>
            <person name="Kim W."/>
        </authorList>
    </citation>
    <scope>NUCLEOTIDE SEQUENCE [LARGE SCALE GENOMIC DNA]</scope>
    <source>
        <tissue evidence="1">Muscle</tissue>
    </source>
</reference>
<sequence length="142" mass="15633">MCLYYTTHLHIRNLTLCPHTRSSALCIPRPRQVIEARDEGRQGGKVKVFLDCIVALRLRVFGIAKLRGVLPSCCGDGGASHSRPRGCPRYFTAQSFATKQDSKANISLHNSELQVALGLTLVTRQVSLVAARRLPSQGVCFQ</sequence>
<accession>A0A5B7GEC2</accession>
<dbReference type="Proteomes" id="UP000324222">
    <property type="component" value="Unassembled WGS sequence"/>
</dbReference>
<organism evidence="1 2">
    <name type="scientific">Portunus trituberculatus</name>
    <name type="common">Swimming crab</name>
    <name type="synonym">Neptunus trituberculatus</name>
    <dbReference type="NCBI Taxonomy" id="210409"/>
    <lineage>
        <taxon>Eukaryota</taxon>
        <taxon>Metazoa</taxon>
        <taxon>Ecdysozoa</taxon>
        <taxon>Arthropoda</taxon>
        <taxon>Crustacea</taxon>
        <taxon>Multicrustacea</taxon>
        <taxon>Malacostraca</taxon>
        <taxon>Eumalacostraca</taxon>
        <taxon>Eucarida</taxon>
        <taxon>Decapoda</taxon>
        <taxon>Pleocyemata</taxon>
        <taxon>Brachyura</taxon>
        <taxon>Eubrachyura</taxon>
        <taxon>Portunoidea</taxon>
        <taxon>Portunidae</taxon>
        <taxon>Portuninae</taxon>
        <taxon>Portunus</taxon>
    </lineage>
</organism>
<dbReference type="AlphaFoldDB" id="A0A5B7GEC2"/>
<protein>
    <submittedName>
        <fullName evidence="1">Uncharacterized protein</fullName>
    </submittedName>
</protein>
<gene>
    <name evidence="1" type="ORF">E2C01_049609</name>
</gene>